<keyword evidence="7" id="KW-0614">Plasmid</keyword>
<reference evidence="7" key="2">
    <citation type="submission" date="2015-07" db="EMBL/GenBank/DDBJ databases">
        <authorList>
            <person name="Welte C."/>
            <person name="de Graaf R."/>
            <person name="van den Bosch T.J.M."/>
            <person name="Op den Camp H."/>
            <person name="van Dam N."/>
            <person name="Jetten M."/>
        </authorList>
    </citation>
    <scope>NUCLEOTIDE SEQUENCE</scope>
    <source>
        <plasmid evidence="7">Drgb2</plasmid>
    </source>
</reference>
<dbReference type="GO" id="GO:0003677">
    <property type="term" value="F:DNA binding"/>
    <property type="evidence" value="ECO:0007669"/>
    <property type="project" value="UniProtKB-KW"/>
</dbReference>
<evidence type="ECO:0000256" key="1">
    <source>
        <dbReference type="ARBA" id="ARBA00004496"/>
    </source>
</evidence>
<keyword evidence="6" id="KW-0238">DNA-binding</keyword>
<comment type="similarity">
    <text evidence="2">Belongs to the TraY family.</text>
</comment>
<name>A0A0N9MZS1_PECCA</name>
<dbReference type="EMBL" id="KT351733">
    <property type="protein sequence ID" value="ALG88499.1"/>
    <property type="molecule type" value="Genomic_DNA"/>
</dbReference>
<accession>A0A0N9MZS1</accession>
<reference evidence="7" key="1">
    <citation type="journal article" date="2015" name="Environ. Microbiol.">
        <title>Plasmids from the gut microbiome of cabbage root fly larvae encode SaxA that catalyses the conversion of the plant toxin 2-phenylethyl isothiocyanate.</title>
        <authorList>
            <person name="Welte C.U."/>
            <person name="de Graaf R.M."/>
            <person name="van den Bosch T.J."/>
            <person name="Op den Camp H.J."/>
            <person name="van Dam N.M."/>
            <person name="Jetten M.S."/>
        </authorList>
    </citation>
    <scope>NUCLEOTIDE SEQUENCE</scope>
    <source>
        <plasmid evidence="7">Drgb2</plasmid>
    </source>
</reference>
<protein>
    <recommendedName>
        <fullName evidence="3">Relaxosome protein TraY</fullName>
    </recommendedName>
</protein>
<sequence>MKEKEYKSVTISVPISAETNRLLTESAKRARRSKKVEAVLRLSDHLRLVEHIEGNYQELLIKY</sequence>
<evidence type="ECO:0000256" key="4">
    <source>
        <dbReference type="ARBA" id="ARBA00022490"/>
    </source>
</evidence>
<geneLocation type="plasmid" evidence="7">
    <name>Drgb2</name>
</geneLocation>
<dbReference type="RefSeq" id="WP_036965549.1">
    <property type="nucleotide sequence ID" value="NZ_KT351733.1"/>
</dbReference>
<evidence type="ECO:0000313" key="7">
    <source>
        <dbReference type="EMBL" id="ALG88499.1"/>
    </source>
</evidence>
<dbReference type="Pfam" id="PF05509">
    <property type="entry name" value="TraY"/>
    <property type="match status" value="1"/>
</dbReference>
<dbReference type="AlphaFoldDB" id="A0A0N9MZS1"/>
<proteinExistence type="inferred from homology"/>
<organism evidence="7">
    <name type="scientific">Pectobacterium carotovorum</name>
    <name type="common">Erwinia carotovora</name>
    <dbReference type="NCBI Taxonomy" id="554"/>
    <lineage>
        <taxon>Bacteria</taxon>
        <taxon>Pseudomonadati</taxon>
        <taxon>Pseudomonadota</taxon>
        <taxon>Gammaproteobacteria</taxon>
        <taxon>Enterobacterales</taxon>
        <taxon>Pectobacteriaceae</taxon>
        <taxon>Pectobacterium</taxon>
    </lineage>
</organism>
<dbReference type="GO" id="GO:0005737">
    <property type="term" value="C:cytoplasm"/>
    <property type="evidence" value="ECO:0007669"/>
    <property type="project" value="UniProtKB-SubCell"/>
</dbReference>
<keyword evidence="4" id="KW-0963">Cytoplasm</keyword>
<evidence type="ECO:0000256" key="6">
    <source>
        <dbReference type="ARBA" id="ARBA00023125"/>
    </source>
</evidence>
<evidence type="ECO:0000256" key="5">
    <source>
        <dbReference type="ARBA" id="ARBA00022971"/>
    </source>
</evidence>
<dbReference type="InterPro" id="IPR008876">
    <property type="entry name" value="TraY"/>
</dbReference>
<evidence type="ECO:0000256" key="3">
    <source>
        <dbReference type="ARBA" id="ARBA00020541"/>
    </source>
</evidence>
<comment type="subcellular location">
    <subcellularLocation>
        <location evidence="1">Cytoplasm</location>
    </subcellularLocation>
</comment>
<keyword evidence="5" id="KW-0184">Conjugation</keyword>
<evidence type="ECO:0000256" key="2">
    <source>
        <dbReference type="ARBA" id="ARBA00007183"/>
    </source>
</evidence>